<evidence type="ECO:0000313" key="3">
    <source>
        <dbReference type="Proteomes" id="UP001222325"/>
    </source>
</evidence>
<dbReference type="SUPFAM" id="SSF52047">
    <property type="entry name" value="RNI-like"/>
    <property type="match status" value="1"/>
</dbReference>
<comment type="caution">
    <text evidence="2">The sequence shown here is derived from an EMBL/GenBank/DDBJ whole genome shotgun (WGS) entry which is preliminary data.</text>
</comment>
<accession>A0AAD6XTZ3</accession>
<feature type="domain" description="F-box" evidence="1">
    <location>
        <begin position="4"/>
        <end position="71"/>
    </location>
</feature>
<dbReference type="InterPro" id="IPR036047">
    <property type="entry name" value="F-box-like_dom_sf"/>
</dbReference>
<dbReference type="SUPFAM" id="SSF81383">
    <property type="entry name" value="F-box domain"/>
    <property type="match status" value="1"/>
</dbReference>
<proteinExistence type="predicted"/>
<gene>
    <name evidence="2" type="ORF">B0H15DRAFT_795287</name>
</gene>
<evidence type="ECO:0000313" key="2">
    <source>
        <dbReference type="EMBL" id="KAJ7103040.1"/>
    </source>
</evidence>
<evidence type="ECO:0000259" key="1">
    <source>
        <dbReference type="Pfam" id="PF12937"/>
    </source>
</evidence>
<name>A0AAD6XTZ3_9AGAR</name>
<dbReference type="AlphaFoldDB" id="A0AAD6XTZ3"/>
<dbReference type="InterPro" id="IPR001810">
    <property type="entry name" value="F-box_dom"/>
</dbReference>
<dbReference type="Pfam" id="PF12937">
    <property type="entry name" value="F-box-like"/>
    <property type="match status" value="1"/>
</dbReference>
<protein>
    <recommendedName>
        <fullName evidence="1">F-box domain-containing protein</fullName>
    </recommendedName>
</protein>
<dbReference type="Gene3D" id="1.20.1280.50">
    <property type="match status" value="1"/>
</dbReference>
<keyword evidence="3" id="KW-1185">Reference proteome</keyword>
<sequence length="600" mass="66811">MCPIQTLPAELICEVFQFVVDAAGNSEFDPKYFEYVQRFEYVRTVLVLSQVCARWRRLAHTTPELWMRQDFPIEVVKPRKYGDATKISMDATKVCLDRSGSLPISVDLGDFDQDAAAPFLKELLCHTNRWRTLSLSMGLISALIEIPLGGLTRLESVDLSLLGESTPDALPSKLTTFLGAPRLRSVSLTAQHLPFLPMPWSQLTHLTLIGHHSSQPYLDTLVLCPQLVSAELKMMGWPQGGFPPASHTSTVTLPRLEKLCVKIQRTTEGEHLTPLLRLLNLPALRTLIFDLNDDADDFKWSVLEFTQFQLRSPHIEHVDLISCNLDSADLQNLLLHAVGLKHLELIYCPNCINDSLFVDPVHLAPKLETLVLKSSDNDFDENNLDVMIRSRWWTDDELHAMPGPPAVARWKRLQFRMGDQAFSRYFIEHIVERCRGQGLNLEGPFPERRVEQESVVNHLQGDSPSDPKASQLRSIYAVITLNELKAAVLRLWLTNLVDAFENEASSAGLKFDRDSAQPITDDIVEAVALYEAEIAAARQVTLLASALAGPPGGPLVPAGGPTVVSGTAMILAAPNLLSTRLVNWLDGLDTNLDRLGTKTE</sequence>
<dbReference type="EMBL" id="JARJCN010000002">
    <property type="protein sequence ID" value="KAJ7103040.1"/>
    <property type="molecule type" value="Genomic_DNA"/>
</dbReference>
<reference evidence="2" key="1">
    <citation type="submission" date="2023-03" db="EMBL/GenBank/DDBJ databases">
        <title>Massive genome expansion in bonnet fungi (Mycena s.s.) driven by repeated elements and novel gene families across ecological guilds.</title>
        <authorList>
            <consortium name="Lawrence Berkeley National Laboratory"/>
            <person name="Harder C.B."/>
            <person name="Miyauchi S."/>
            <person name="Viragh M."/>
            <person name="Kuo A."/>
            <person name="Thoen E."/>
            <person name="Andreopoulos B."/>
            <person name="Lu D."/>
            <person name="Skrede I."/>
            <person name="Drula E."/>
            <person name="Henrissat B."/>
            <person name="Morin E."/>
            <person name="Kohler A."/>
            <person name="Barry K."/>
            <person name="LaButti K."/>
            <person name="Morin E."/>
            <person name="Salamov A."/>
            <person name="Lipzen A."/>
            <person name="Mereny Z."/>
            <person name="Hegedus B."/>
            <person name="Baldrian P."/>
            <person name="Stursova M."/>
            <person name="Weitz H."/>
            <person name="Taylor A."/>
            <person name="Grigoriev I.V."/>
            <person name="Nagy L.G."/>
            <person name="Martin F."/>
            <person name="Kauserud H."/>
        </authorList>
    </citation>
    <scope>NUCLEOTIDE SEQUENCE</scope>
    <source>
        <strain evidence="2">CBHHK173m</strain>
    </source>
</reference>
<dbReference type="Proteomes" id="UP001222325">
    <property type="component" value="Unassembled WGS sequence"/>
</dbReference>
<dbReference type="Gene3D" id="3.80.10.10">
    <property type="entry name" value="Ribonuclease Inhibitor"/>
    <property type="match status" value="1"/>
</dbReference>
<organism evidence="2 3">
    <name type="scientific">Mycena belliarum</name>
    <dbReference type="NCBI Taxonomy" id="1033014"/>
    <lineage>
        <taxon>Eukaryota</taxon>
        <taxon>Fungi</taxon>
        <taxon>Dikarya</taxon>
        <taxon>Basidiomycota</taxon>
        <taxon>Agaricomycotina</taxon>
        <taxon>Agaricomycetes</taxon>
        <taxon>Agaricomycetidae</taxon>
        <taxon>Agaricales</taxon>
        <taxon>Marasmiineae</taxon>
        <taxon>Mycenaceae</taxon>
        <taxon>Mycena</taxon>
    </lineage>
</organism>
<dbReference type="InterPro" id="IPR032675">
    <property type="entry name" value="LRR_dom_sf"/>
</dbReference>